<feature type="compositionally biased region" description="Low complexity" evidence="1">
    <location>
        <begin position="146"/>
        <end position="287"/>
    </location>
</feature>
<evidence type="ECO:0000313" key="3">
    <source>
        <dbReference type="EMBL" id="KAG7395662.1"/>
    </source>
</evidence>
<proteinExistence type="predicted"/>
<feature type="compositionally biased region" description="Polar residues" evidence="1">
    <location>
        <begin position="559"/>
        <end position="572"/>
    </location>
</feature>
<feature type="compositionally biased region" description="Basic and acidic residues" evidence="1">
    <location>
        <begin position="746"/>
        <end position="760"/>
    </location>
</feature>
<comment type="caution">
    <text evidence="3">The sequence shown here is derived from an EMBL/GenBank/DDBJ whole genome shotgun (WGS) entry which is preliminary data.</text>
</comment>
<feature type="region of interest" description="Disordered" evidence="1">
    <location>
        <begin position="640"/>
        <end position="674"/>
    </location>
</feature>
<feature type="compositionally biased region" description="Basic and acidic residues" evidence="1">
    <location>
        <begin position="658"/>
        <end position="667"/>
    </location>
</feature>
<sequence>MKHSRRTHASRHRSSLLVLTLLLIVGTRAVVVAQTPAPGSTDEGAATVVPADTAATTGPPAVTDAPPTDEAPATVEPAGSETTDAPAAPTAAPPVATEAPPVATEAPTTAPVGTPPPASIDAAETEAPTPTLVIYVPTPAPVATEVPATTPPVTGSVPPTAAPPAATEAPAPVTEAPTAAPPATEAPTAAPPATEAPTAAPPATEAPTEAPAVTDAPTAAPPATGAPAEPVTPVPASTDPPTTAPPVTSAPAPVTPAPEAQTTAPAATPVPVTEAPGTTSPTLTPTGSPAPPTSAPPTSAPPTSAPPQTTAPTPAPATTTAPPAAAITASPAPVTPRPETPSPGETSKGSSTSSSGSSSIPTTVPSVSGPSEDNGEGKSTSESAGTIGQLTLSPINSDDHGGTTDNGNDNGNDNETGENNESGGSSESNNSSTASGHSSSFGGWKIAVVIAGAVCVVSASIFFAHMHHVRAVAAAKRTRGSSQQRALDSFFRRNRVTVGRETGGNDGNFVPDPLTPRDEIAVTMPSNNAPERPRTRTVDVIAGSAAQAFNRSVLAAGSSSTISSVDTPTESYRSGDDYDSFTGRQHAPSTTSAASSNFYRSNSVYSDASSASLGSIAPSAASSQRSAQVPLFPTRLETVASSQASSVEGRQTGLSTDRSTERSDRSSSDFSVYNSSMESTDGDFYRISNSVIDVSVLPTTMSERSESFSESLDSYPSESGRHNSTASAFSNDSFIARSTNGTDLSSNRDSELYRLSKDSELSEGEI</sequence>
<feature type="compositionally biased region" description="Polar residues" evidence="1">
    <location>
        <begin position="707"/>
        <end position="745"/>
    </location>
</feature>
<keyword evidence="4" id="KW-1185">Reference proteome</keyword>
<feature type="compositionally biased region" description="Polar residues" evidence="1">
    <location>
        <begin position="640"/>
        <end position="654"/>
    </location>
</feature>
<dbReference type="OrthoDB" id="127487at2759"/>
<gene>
    <name evidence="3" type="ORF">PHYBOEH_003381</name>
</gene>
<feature type="chain" id="PRO_5035838779" evidence="2">
    <location>
        <begin position="30"/>
        <end position="766"/>
    </location>
</feature>
<protein>
    <submittedName>
        <fullName evidence="3">Uncharacterized protein</fullName>
    </submittedName>
</protein>
<feature type="compositionally biased region" description="Low complexity" evidence="1">
    <location>
        <begin position="306"/>
        <end position="332"/>
    </location>
</feature>
<reference evidence="3" key="1">
    <citation type="submission" date="2021-02" db="EMBL/GenBank/DDBJ databases">
        <authorList>
            <person name="Palmer J.M."/>
        </authorList>
    </citation>
    <scope>NUCLEOTIDE SEQUENCE</scope>
    <source>
        <strain evidence="3">SCRP23</strain>
    </source>
</reference>
<feature type="region of interest" description="Disordered" evidence="1">
    <location>
        <begin position="53"/>
        <end position="123"/>
    </location>
</feature>
<dbReference type="Proteomes" id="UP000693981">
    <property type="component" value="Unassembled WGS sequence"/>
</dbReference>
<dbReference type="AlphaFoldDB" id="A0A8T1WNR5"/>
<feature type="compositionally biased region" description="Low complexity" evidence="1">
    <location>
        <begin position="342"/>
        <end position="371"/>
    </location>
</feature>
<accession>A0A8T1WNR5</accession>
<name>A0A8T1WNR5_9STRA</name>
<feature type="region of interest" description="Disordered" evidence="1">
    <location>
        <begin position="559"/>
        <end position="595"/>
    </location>
</feature>
<feature type="compositionally biased region" description="Low complexity" evidence="1">
    <location>
        <begin position="403"/>
        <end position="438"/>
    </location>
</feature>
<evidence type="ECO:0000256" key="1">
    <source>
        <dbReference type="SAM" id="MobiDB-lite"/>
    </source>
</evidence>
<feature type="compositionally biased region" description="Pro residues" evidence="1">
    <location>
        <begin position="288"/>
        <end position="305"/>
    </location>
</feature>
<evidence type="ECO:0000256" key="2">
    <source>
        <dbReference type="SAM" id="SignalP"/>
    </source>
</evidence>
<dbReference type="EMBL" id="JAGDFL010000195">
    <property type="protein sequence ID" value="KAG7395662.1"/>
    <property type="molecule type" value="Genomic_DNA"/>
</dbReference>
<feature type="compositionally biased region" description="Low complexity" evidence="1">
    <location>
        <begin position="53"/>
        <end position="112"/>
    </location>
</feature>
<evidence type="ECO:0000313" key="4">
    <source>
        <dbReference type="Proteomes" id="UP000693981"/>
    </source>
</evidence>
<feature type="compositionally biased region" description="Polar residues" evidence="1">
    <location>
        <begin position="377"/>
        <end position="395"/>
    </location>
</feature>
<feature type="signal peptide" evidence="2">
    <location>
        <begin position="1"/>
        <end position="29"/>
    </location>
</feature>
<feature type="region of interest" description="Disordered" evidence="1">
    <location>
        <begin position="146"/>
        <end position="438"/>
    </location>
</feature>
<feature type="region of interest" description="Disordered" evidence="1">
    <location>
        <begin position="707"/>
        <end position="766"/>
    </location>
</feature>
<organism evidence="3 4">
    <name type="scientific">Phytophthora boehmeriae</name>
    <dbReference type="NCBI Taxonomy" id="109152"/>
    <lineage>
        <taxon>Eukaryota</taxon>
        <taxon>Sar</taxon>
        <taxon>Stramenopiles</taxon>
        <taxon>Oomycota</taxon>
        <taxon>Peronosporomycetes</taxon>
        <taxon>Peronosporales</taxon>
        <taxon>Peronosporaceae</taxon>
        <taxon>Phytophthora</taxon>
    </lineage>
</organism>
<keyword evidence="2" id="KW-0732">Signal</keyword>